<name>A0ABT9BD82_9BACT</name>
<comment type="similarity">
    <text evidence="2">Belongs to the 4HPPD family.</text>
</comment>
<gene>
    <name evidence="7" type="primary">hppD</name>
    <name evidence="7" type="ORF">Q5H93_15885</name>
</gene>
<dbReference type="CDD" id="cd08342">
    <property type="entry name" value="HPPD_N_like"/>
    <property type="match status" value="1"/>
</dbReference>
<evidence type="ECO:0000313" key="8">
    <source>
        <dbReference type="Proteomes" id="UP001176429"/>
    </source>
</evidence>
<dbReference type="InterPro" id="IPR004360">
    <property type="entry name" value="Glyas_Fos-R_dOase_dom"/>
</dbReference>
<dbReference type="EMBL" id="JAUQSY010000010">
    <property type="protein sequence ID" value="MDO7876225.1"/>
    <property type="molecule type" value="Genomic_DNA"/>
</dbReference>
<proteinExistence type="inferred from homology"/>
<comment type="caution">
    <text evidence="7">The sequence shown here is derived from an EMBL/GenBank/DDBJ whole genome shotgun (WGS) entry which is preliminary data.</text>
</comment>
<dbReference type="Pfam" id="PF00903">
    <property type="entry name" value="Glyoxalase"/>
    <property type="match status" value="1"/>
</dbReference>
<dbReference type="InterPro" id="IPR041736">
    <property type="entry name" value="4OHPhenylPyrv_dOase_N"/>
</dbReference>
<dbReference type="InterPro" id="IPR005956">
    <property type="entry name" value="4OHPhenylPyrv_dOase"/>
</dbReference>
<dbReference type="SUPFAM" id="SSF54593">
    <property type="entry name" value="Glyoxalase/Bleomycin resistance protein/Dihydroxybiphenyl dioxygenase"/>
    <property type="match status" value="1"/>
</dbReference>
<evidence type="ECO:0000256" key="2">
    <source>
        <dbReference type="ARBA" id="ARBA00005877"/>
    </source>
</evidence>
<dbReference type="PROSITE" id="PS51819">
    <property type="entry name" value="VOC"/>
    <property type="match status" value="2"/>
</dbReference>
<dbReference type="PANTHER" id="PTHR11959:SF1">
    <property type="entry name" value="4-HYDROXYPHENYLPYRUVATE DIOXYGENASE"/>
    <property type="match status" value="1"/>
</dbReference>
<accession>A0ABT9BD82</accession>
<evidence type="ECO:0000256" key="1">
    <source>
        <dbReference type="ARBA" id="ARBA00001962"/>
    </source>
</evidence>
<dbReference type="PIRSF" id="PIRSF009283">
    <property type="entry name" value="HPP_dOase"/>
    <property type="match status" value="1"/>
</dbReference>
<feature type="domain" description="VOC" evidence="6">
    <location>
        <begin position="22"/>
        <end position="152"/>
    </location>
</feature>
<feature type="domain" description="VOC" evidence="6">
    <location>
        <begin position="180"/>
        <end position="334"/>
    </location>
</feature>
<dbReference type="RefSeq" id="WP_305007579.1">
    <property type="nucleotide sequence ID" value="NZ_JAUQSY010000010.1"/>
</dbReference>
<dbReference type="Pfam" id="PF14696">
    <property type="entry name" value="Glyoxalase_5"/>
    <property type="match status" value="1"/>
</dbReference>
<organism evidence="7 8">
    <name type="scientific">Hymenobacter aranciens</name>
    <dbReference type="NCBI Taxonomy" id="3063996"/>
    <lineage>
        <taxon>Bacteria</taxon>
        <taxon>Pseudomonadati</taxon>
        <taxon>Bacteroidota</taxon>
        <taxon>Cytophagia</taxon>
        <taxon>Cytophagales</taxon>
        <taxon>Hymenobacteraceae</taxon>
        <taxon>Hymenobacter</taxon>
    </lineage>
</organism>
<dbReference type="CDD" id="cd07250">
    <property type="entry name" value="HPPD_C_like"/>
    <property type="match status" value="1"/>
</dbReference>
<comment type="cofactor">
    <cofactor evidence="1">
        <name>Fe cation</name>
        <dbReference type="ChEBI" id="CHEBI:24875"/>
    </cofactor>
</comment>
<keyword evidence="7" id="KW-0223">Dioxygenase</keyword>
<evidence type="ECO:0000313" key="7">
    <source>
        <dbReference type="EMBL" id="MDO7876225.1"/>
    </source>
</evidence>
<sequence>MDTLTATDVQTTQAVDFLPLKGTDYVEFYVGNAKQSAYYYQAAFGFELVAYAGPETGLRDRASYVLQQGKIRFVLTTSLLPESDITKHVALHGDGVKVMALWVDDARSAWEETTKRGAKSAFEPYTLEDEHGSVTLSGIYTYGETIHTFVERTNYSGPFMPGFVAKSSAVPQPTSVGLLHVDHCVGNVGWGEMNQWVKFYEDVMGFKLLLTFDDEDISTEYSALMSKVMSNGNGYVKFPINEPAEGKKKSQIEEYLDYYHTPGVQHVAIATKDIRTTVTELRRRGVEFLSVPASYYEDLAERVGAIDEDIESLKALNLLVDRDDEGYLLQIFTKPVEDRPTVFYEIIQRKGAKSFGKGNFKALFESIEREQALRGNL</sequence>
<keyword evidence="8" id="KW-1185">Reference proteome</keyword>
<evidence type="ECO:0000259" key="6">
    <source>
        <dbReference type="PROSITE" id="PS51819"/>
    </source>
</evidence>
<keyword evidence="7" id="KW-0560">Oxidoreductase</keyword>
<dbReference type="EC" id="1.13.11.27" evidence="7"/>
<dbReference type="PANTHER" id="PTHR11959">
    <property type="entry name" value="4-HYDROXYPHENYLPYRUVATE DIOXYGENASE"/>
    <property type="match status" value="1"/>
</dbReference>
<dbReference type="InterPro" id="IPR029068">
    <property type="entry name" value="Glyas_Bleomycin-R_OHBP_Dase"/>
</dbReference>
<reference evidence="7" key="1">
    <citation type="submission" date="2023-07" db="EMBL/GenBank/DDBJ databases">
        <authorList>
            <person name="Kim M.K."/>
        </authorList>
    </citation>
    <scope>NUCLEOTIDE SEQUENCE</scope>
    <source>
        <strain evidence="7">ASUV-10-1</strain>
    </source>
</reference>
<dbReference type="InterPro" id="IPR037523">
    <property type="entry name" value="VOC_core"/>
</dbReference>
<dbReference type="Gene3D" id="3.10.180.10">
    <property type="entry name" value="2,3-Dihydroxybiphenyl 1,2-Dioxygenase, domain 1"/>
    <property type="match status" value="2"/>
</dbReference>
<keyword evidence="5" id="KW-0408">Iron</keyword>
<keyword evidence="4" id="KW-0677">Repeat</keyword>
<evidence type="ECO:0000256" key="5">
    <source>
        <dbReference type="ARBA" id="ARBA00023004"/>
    </source>
</evidence>
<evidence type="ECO:0000256" key="3">
    <source>
        <dbReference type="ARBA" id="ARBA00022723"/>
    </source>
</evidence>
<dbReference type="NCBIfam" id="TIGR01263">
    <property type="entry name" value="4HPPD"/>
    <property type="match status" value="1"/>
</dbReference>
<evidence type="ECO:0000256" key="4">
    <source>
        <dbReference type="ARBA" id="ARBA00022737"/>
    </source>
</evidence>
<dbReference type="InterPro" id="IPR041735">
    <property type="entry name" value="4OHPhenylPyrv_dOase_C"/>
</dbReference>
<dbReference type="GO" id="GO:0003868">
    <property type="term" value="F:4-hydroxyphenylpyruvate dioxygenase activity"/>
    <property type="evidence" value="ECO:0007669"/>
    <property type="project" value="UniProtKB-EC"/>
</dbReference>
<keyword evidence="3" id="KW-0479">Metal-binding</keyword>
<dbReference type="Proteomes" id="UP001176429">
    <property type="component" value="Unassembled WGS sequence"/>
</dbReference>
<protein>
    <submittedName>
        <fullName evidence="7">4-hydroxyphenylpyruvate dioxygenase</fullName>
        <ecNumber evidence="7">1.13.11.27</ecNumber>
    </submittedName>
</protein>